<organism evidence="1 2">
    <name type="scientific">Pomacea canaliculata</name>
    <name type="common">Golden apple snail</name>
    <dbReference type="NCBI Taxonomy" id="400727"/>
    <lineage>
        <taxon>Eukaryota</taxon>
        <taxon>Metazoa</taxon>
        <taxon>Spiralia</taxon>
        <taxon>Lophotrochozoa</taxon>
        <taxon>Mollusca</taxon>
        <taxon>Gastropoda</taxon>
        <taxon>Caenogastropoda</taxon>
        <taxon>Architaenioglossa</taxon>
        <taxon>Ampullarioidea</taxon>
        <taxon>Ampullariidae</taxon>
        <taxon>Pomacea</taxon>
    </lineage>
</organism>
<sequence length="85" mass="9416">MRQEKALSVDKFLPGSSQDWQYKKRVEEREAINTTWPSARHAPLLQRQAPDTTCSLYGDPASGQPGVVSPVFSTLLHVHPATVVT</sequence>
<comment type="caution">
    <text evidence="1">The sequence shown here is derived from an EMBL/GenBank/DDBJ whole genome shotgun (WGS) entry which is preliminary data.</text>
</comment>
<gene>
    <name evidence="1" type="ORF">C0Q70_09661</name>
</gene>
<accession>A0A2T7PAE3</accession>
<protein>
    <submittedName>
        <fullName evidence="1">Uncharacterized protein</fullName>
    </submittedName>
</protein>
<dbReference type="Proteomes" id="UP000245119">
    <property type="component" value="Linkage Group LG5"/>
</dbReference>
<proteinExistence type="predicted"/>
<reference evidence="1 2" key="1">
    <citation type="submission" date="2018-04" db="EMBL/GenBank/DDBJ databases">
        <title>The genome of golden apple snail Pomacea canaliculata provides insight into stress tolerance and invasive adaptation.</title>
        <authorList>
            <person name="Liu C."/>
            <person name="Liu B."/>
            <person name="Ren Y."/>
            <person name="Zhang Y."/>
            <person name="Wang H."/>
            <person name="Li S."/>
            <person name="Jiang F."/>
            <person name="Yin L."/>
            <person name="Zhang G."/>
            <person name="Qian W."/>
            <person name="Fan W."/>
        </authorList>
    </citation>
    <scope>NUCLEOTIDE SEQUENCE [LARGE SCALE GENOMIC DNA]</scope>
    <source>
        <strain evidence="1">SZHN2017</strain>
        <tissue evidence="1">Muscle</tissue>
    </source>
</reference>
<evidence type="ECO:0000313" key="2">
    <source>
        <dbReference type="Proteomes" id="UP000245119"/>
    </source>
</evidence>
<dbReference type="EMBL" id="PZQS01000005">
    <property type="protein sequence ID" value="PVD30395.1"/>
    <property type="molecule type" value="Genomic_DNA"/>
</dbReference>
<name>A0A2T7PAE3_POMCA</name>
<evidence type="ECO:0000313" key="1">
    <source>
        <dbReference type="EMBL" id="PVD30395.1"/>
    </source>
</evidence>
<dbReference type="AlphaFoldDB" id="A0A2T7PAE3"/>
<keyword evidence="2" id="KW-1185">Reference proteome</keyword>